<evidence type="ECO:0000313" key="2">
    <source>
        <dbReference type="EMBL" id="KKL85713.1"/>
    </source>
</evidence>
<proteinExistence type="predicted"/>
<dbReference type="AlphaFoldDB" id="A0A0F9FHF0"/>
<evidence type="ECO:0000256" key="1">
    <source>
        <dbReference type="SAM" id="MobiDB-lite"/>
    </source>
</evidence>
<feature type="region of interest" description="Disordered" evidence="1">
    <location>
        <begin position="339"/>
        <end position="373"/>
    </location>
</feature>
<accession>A0A0F9FHF0</accession>
<gene>
    <name evidence="2" type="ORF">LCGC14_1951970</name>
</gene>
<sequence length="373" mass="41541">MGDMDAGSAVTSDLTNAMVDYSVDAKSTDAAGDQKETTYQNTDWETDYGYYNAIPEFKTAVDAKVTWTVGAGFKSDEETELLLKTIKGNGKDSFNSILSNMITVKTISKDSFAEIIRDNVGVLINLKPLDPSSIVIVARQNGRIKRYDQVSKSGQALKSFKPEQIFHLSHNRVADEIHGNRIIDSLKWLIDARNEAMVDWRMVLHWNVKPRWKISLDTDDTAKIAEFKAKYDAANAVGENMYIPKGTVEVEVLGVAPNATLNPLAWIDKLGDYFFQAVNVPQIIIGNAKEFTDASSKIVYLSYEQNVKREQLYVEEQVLNQLNLEIHLTFPASLQNELISDQPGEPAAGGVEEEPIEKAAQPNDTKEELEGKT</sequence>
<organism evidence="2">
    <name type="scientific">marine sediment metagenome</name>
    <dbReference type="NCBI Taxonomy" id="412755"/>
    <lineage>
        <taxon>unclassified sequences</taxon>
        <taxon>metagenomes</taxon>
        <taxon>ecological metagenomes</taxon>
    </lineage>
</organism>
<reference evidence="2" key="1">
    <citation type="journal article" date="2015" name="Nature">
        <title>Complex archaea that bridge the gap between prokaryotes and eukaryotes.</title>
        <authorList>
            <person name="Spang A."/>
            <person name="Saw J.H."/>
            <person name="Jorgensen S.L."/>
            <person name="Zaremba-Niedzwiedzka K."/>
            <person name="Martijn J."/>
            <person name="Lind A.E."/>
            <person name="van Eijk R."/>
            <person name="Schleper C."/>
            <person name="Guy L."/>
            <person name="Ettema T.J."/>
        </authorList>
    </citation>
    <scope>NUCLEOTIDE SEQUENCE</scope>
</reference>
<dbReference type="EMBL" id="LAZR01021330">
    <property type="protein sequence ID" value="KKL85713.1"/>
    <property type="molecule type" value="Genomic_DNA"/>
</dbReference>
<protein>
    <submittedName>
        <fullName evidence="2">Uncharacterized protein</fullName>
    </submittedName>
</protein>
<comment type="caution">
    <text evidence="2">The sequence shown here is derived from an EMBL/GenBank/DDBJ whole genome shotgun (WGS) entry which is preliminary data.</text>
</comment>
<name>A0A0F9FHF0_9ZZZZ</name>
<feature type="compositionally biased region" description="Basic and acidic residues" evidence="1">
    <location>
        <begin position="364"/>
        <end position="373"/>
    </location>
</feature>